<name>A0A855Y6W8_9BACL</name>
<evidence type="ECO:0000313" key="2">
    <source>
        <dbReference type="Proteomes" id="UP000247078"/>
    </source>
</evidence>
<organism evidence="1 2">
    <name type="scientific">Paenibacillus pabuli</name>
    <dbReference type="NCBI Taxonomy" id="1472"/>
    <lineage>
        <taxon>Bacteria</taxon>
        <taxon>Bacillati</taxon>
        <taxon>Bacillota</taxon>
        <taxon>Bacilli</taxon>
        <taxon>Bacillales</taxon>
        <taxon>Paenibacillaceae</taxon>
        <taxon>Paenibacillus</taxon>
    </lineage>
</organism>
<dbReference type="EMBL" id="QGTZ01000009">
    <property type="protein sequence ID" value="PWW37341.1"/>
    <property type="molecule type" value="Genomic_DNA"/>
</dbReference>
<protein>
    <submittedName>
        <fullName evidence="1">Uncharacterized protein</fullName>
    </submittedName>
</protein>
<dbReference type="RefSeq" id="WP_167434785.1">
    <property type="nucleotide sequence ID" value="NZ_QGTZ01000009.1"/>
</dbReference>
<sequence>MPTPTESLTAAFYNCKERNCSREQLEGFLNRARTQFEGNAGMQSIIAHLQDQI</sequence>
<dbReference type="AlphaFoldDB" id="A0A855Y6W8"/>
<proteinExistence type="predicted"/>
<comment type="caution">
    <text evidence="1">The sequence shown here is derived from an EMBL/GenBank/DDBJ whole genome shotgun (WGS) entry which is preliminary data.</text>
</comment>
<reference evidence="1 2" key="1">
    <citation type="submission" date="2018-05" db="EMBL/GenBank/DDBJ databases">
        <title>Freshwater and sediment microbial communities from various areas in North America, analyzing microbe dynamics in response to fracking.</title>
        <authorList>
            <person name="Lamendella R."/>
        </authorList>
    </citation>
    <scope>NUCLEOTIDE SEQUENCE [LARGE SCALE GENOMIC DNA]</scope>
    <source>
        <strain evidence="1 2">DB-3</strain>
    </source>
</reference>
<evidence type="ECO:0000313" key="1">
    <source>
        <dbReference type="EMBL" id="PWW37341.1"/>
    </source>
</evidence>
<gene>
    <name evidence="1" type="ORF">DET56_109227</name>
</gene>
<accession>A0A855Y6W8</accession>
<dbReference type="Proteomes" id="UP000247078">
    <property type="component" value="Unassembled WGS sequence"/>
</dbReference>